<dbReference type="InterPro" id="IPR026341">
    <property type="entry name" value="T9SS_type_B"/>
</dbReference>
<comment type="caution">
    <text evidence="1">The sequence shown here is derived from an EMBL/GenBank/DDBJ whole genome shotgun (WGS) entry which is preliminary data.</text>
</comment>
<dbReference type="NCBIfam" id="TIGR02167">
    <property type="entry name" value="Liste_lipo_26"/>
    <property type="match status" value="4"/>
</dbReference>
<evidence type="ECO:0000313" key="1">
    <source>
        <dbReference type="EMBL" id="KAA5821400.1"/>
    </source>
</evidence>
<evidence type="ECO:0000313" key="4">
    <source>
        <dbReference type="Proteomes" id="UP000322315"/>
    </source>
</evidence>
<dbReference type="InterPro" id="IPR011889">
    <property type="entry name" value="Liste_lipo_26"/>
</dbReference>
<reference evidence="1" key="3">
    <citation type="submission" date="2019-09" db="EMBL/GenBank/DDBJ databases">
        <authorList>
            <person name="Zhang D.-C."/>
        </authorList>
    </citation>
    <scope>NUCLEOTIDE SEQUENCE</scope>
    <source>
        <strain evidence="1">RU-4-M-4</strain>
    </source>
</reference>
<dbReference type="RefSeq" id="WP_144117955.1">
    <property type="nucleotide sequence ID" value="NZ_VMBF01000011.1"/>
</dbReference>
<evidence type="ECO:0000313" key="2">
    <source>
        <dbReference type="EMBL" id="TSJ72912.1"/>
    </source>
</evidence>
<reference evidence="2 3" key="2">
    <citation type="submission" date="2019-07" db="EMBL/GenBank/DDBJ databases">
        <title>Algibacter marinivivus sp. nov., isolated from the surface of a marine red alga.</title>
        <authorList>
            <person name="Zhong X."/>
            <person name="Xu W."/>
            <person name="Zhang Y."/>
            <person name="Zhang Q."/>
            <person name="Du Z."/>
        </authorList>
    </citation>
    <scope>NUCLEOTIDE SEQUENCE [LARGE SCALE GENOMIC DNA]</scope>
    <source>
        <strain evidence="2 3">RU-4-M-4</strain>
    </source>
</reference>
<dbReference type="Pfam" id="PF03382">
    <property type="entry name" value="DUF285"/>
    <property type="match status" value="1"/>
</dbReference>
<organism evidence="1 4">
    <name type="scientific">Algibacter amylolyticus</name>
    <dbReference type="NCBI Taxonomy" id="1608400"/>
    <lineage>
        <taxon>Bacteria</taxon>
        <taxon>Pseudomonadati</taxon>
        <taxon>Bacteroidota</taxon>
        <taxon>Flavobacteriia</taxon>
        <taxon>Flavobacteriales</taxon>
        <taxon>Flavobacteriaceae</taxon>
        <taxon>Algibacter</taxon>
    </lineage>
</organism>
<name>A0A5M7AXK5_9FLAO</name>
<gene>
    <name evidence="1" type="ORF">F2B50_16100</name>
    <name evidence="2" type="ORF">FPF71_16100</name>
</gene>
<dbReference type="Proteomes" id="UP000322315">
    <property type="component" value="Unassembled WGS sequence"/>
</dbReference>
<protein>
    <submittedName>
        <fullName evidence="1">BspA family leucine-rich repeat surface protein</fullName>
    </submittedName>
</protein>
<proteinExistence type="predicted"/>
<dbReference type="InterPro" id="IPR005046">
    <property type="entry name" value="DUF285"/>
</dbReference>
<dbReference type="EMBL" id="VWRS01000011">
    <property type="protein sequence ID" value="KAA5821400.1"/>
    <property type="molecule type" value="Genomic_DNA"/>
</dbReference>
<evidence type="ECO:0000313" key="3">
    <source>
        <dbReference type="Proteomes" id="UP000315145"/>
    </source>
</evidence>
<dbReference type="Pfam" id="PF13585">
    <property type="entry name" value="CHU_C"/>
    <property type="match status" value="1"/>
</dbReference>
<sequence length="1404" mass="156152">MLHKSHIKHLLFISILFINAIAFSEITPSEKVNPRLINAPNVSNSLNVAPPPLSTDDFVTTWKTDNFGNSNDSSIKISTIGTGYNYNVDWNNDGVFDEFGITGNVTHDYGVGNEGVKTIRIQGDFPRIFFNNSSNSDRHKILSVDQWGNQQWTSMNNAFNGCSNLNGGTTQIPPPDLSKATDLSFMYMRTLTFNQDIGNWDTSTITSMEQMFNNSPKFNQDLSAWDTTKVTNMEAMFTSCSTFNQDIGNWNTSNVTSMRSMFTYTDFNQDISNWDTSKVTDMRFMFRASPFNQNISNWDTSAVTQMNYMFENSVFDQNIGNWNISSLLNADLMFANSNRLSVANYDALLKGWQAQTHNSNVTLTVNANFCLGENARNALIADGWTITDAGLSCDSYQYSINYMSTINGAIVGDGTTNTDYFGPNNWGGTYGDCSSGNWRWIQALCSECSVNNKDISVKPNKANGSTWYAGGGASRYMVIDLSMSRTFNELRVFQMFSDGKVTSLRMYSHLETATTPIYSDAGWLPIFPESRIGPGVLNGDTVSMPTIINFPYTTSRFLLIEAKNDGSLGNAPYTEIRELKLFDNNSATPAPINTVETPIFTQVDPICEGGNLNALPTTSNNGITGSWLPALNTTATTEYTFTPNNGQCTEIALMTITVNSKPTQPTTECWETATFNSTTCTWDVTGTQPTQPTTECWETTTFNNTTCNWDISGTQPTEPTTQCWETATFNNTTCIWDVTGTQPTQPSTACGETATFNNTTCTWDVTGTQPAQPTTACWQTAIFNNTTCTWDVTGTQPTQPTKACWETATFNNTTCNWDISGTQPTEPTTQCWETATFNSTTCTWDVTGTQPTKPSTACGETATFNNTTCAWDTVGTQPTEPTTQCWETATFNNTTCTWDVTGTQPTKPTTACWETATFNSTSCTWDVTGTQPSQPTTECWETVTFNNTTCTWDVTGTQPTQPSTACWEIAIFNNTTCTWDITGTQPSQPTTECWETVTFNNTTCTWDVTGTQPTQPSTACWEIAIFNNTTCTWDITGTQPTQPTTACWETATFNNSTCIWDIIGIQPTQPITACWETATFNNTTCIWEVLGIQDPMPTDLECWETATFNNTTCSWDITGTQPTQPTTQCWETATFNNTTCTWDITGTQPTQPSTACWETATFNNTTCNWNITGIQPAPVDILESATVCDGYILPTLTIGNYFSSTQGTGKKLNAGDSITTSQTIFIYTENGTCFDESSFKITINETVDFSLSENNLEIEKQDLTVNMVNQSIVYEYSIDGYNYQTSNHFSDIPEGFYSLYVHDVNGCLEKTLPFQIKLIQFSIPKYFTPNNDGYHDTWKVTDTSKRIKYIQIFDRYGKLINQSNTNSRGWDGLFKGHEMPVNDYWFVIVLQSGKQIRGHFSLKR</sequence>
<dbReference type="OrthoDB" id="1652165at2"/>
<accession>A0A5M7AXK5</accession>
<reference evidence="1 4" key="1">
    <citation type="journal article" date="2015" name="Int. J. Syst. Evol. Microbiol.">
        <title>Algibacter amylolyticus sp. nov., isolated from intertidal sediment.</title>
        <authorList>
            <person name="Zhang D.C."/>
            <person name="Wu J."/>
            <person name="Neuner K."/>
            <person name="Yao J."/>
            <person name="Margesin R."/>
        </authorList>
    </citation>
    <scope>NUCLEOTIDE SEQUENCE [LARGE SCALE GENOMIC DNA]</scope>
    <source>
        <strain evidence="1 4">RU-4-M-4</strain>
    </source>
</reference>
<dbReference type="NCBIfam" id="TIGR04131">
    <property type="entry name" value="Bac_Flav_CTERM"/>
    <property type="match status" value="1"/>
</dbReference>
<keyword evidence="3" id="KW-1185">Reference proteome</keyword>
<dbReference type="Proteomes" id="UP000315145">
    <property type="component" value="Unassembled WGS sequence"/>
</dbReference>
<dbReference type="EMBL" id="VMBF01000011">
    <property type="protein sequence ID" value="TSJ72912.1"/>
    <property type="molecule type" value="Genomic_DNA"/>
</dbReference>